<keyword evidence="13" id="KW-1185">Reference proteome</keyword>
<dbReference type="GO" id="GO:0008270">
    <property type="term" value="F:zinc ion binding"/>
    <property type="evidence" value="ECO:0007669"/>
    <property type="project" value="InterPro"/>
</dbReference>
<dbReference type="InterPro" id="IPR013149">
    <property type="entry name" value="ADH-like_C"/>
</dbReference>
<dbReference type="GO" id="GO:0003939">
    <property type="term" value="F:L-iditol 2-dehydrogenase (NAD+) activity"/>
    <property type="evidence" value="ECO:0007669"/>
    <property type="project" value="TreeGrafter"/>
</dbReference>
<evidence type="ECO:0000313" key="13">
    <source>
        <dbReference type="Proteomes" id="UP001152799"/>
    </source>
</evidence>
<dbReference type="InterPro" id="IPR011032">
    <property type="entry name" value="GroES-like_sf"/>
</dbReference>
<dbReference type="InterPro" id="IPR013154">
    <property type="entry name" value="ADH-like_N"/>
</dbReference>
<evidence type="ECO:0000259" key="11">
    <source>
        <dbReference type="Pfam" id="PF08240"/>
    </source>
</evidence>
<evidence type="ECO:0000256" key="2">
    <source>
        <dbReference type="ARBA" id="ARBA00008072"/>
    </source>
</evidence>
<dbReference type="OrthoDB" id="1879366at2759"/>
<evidence type="ECO:0000256" key="6">
    <source>
        <dbReference type="ARBA" id="ARBA00023027"/>
    </source>
</evidence>
<evidence type="ECO:0000256" key="3">
    <source>
        <dbReference type="ARBA" id="ARBA00022723"/>
    </source>
</evidence>
<dbReference type="Pfam" id="PF08240">
    <property type="entry name" value="ADH_N"/>
    <property type="match status" value="1"/>
</dbReference>
<dbReference type="Gene3D" id="3.90.180.10">
    <property type="entry name" value="Medium-chain alcohol dehydrogenases, catalytic domain"/>
    <property type="match status" value="1"/>
</dbReference>
<protein>
    <recommendedName>
        <fullName evidence="7">Sorbitol dehydrogenase</fullName>
    </recommendedName>
    <alternativeName>
        <fullName evidence="8">Polyol dehydrogenase</fullName>
    </alternativeName>
</protein>
<dbReference type="Pfam" id="PF00107">
    <property type="entry name" value="ADH_zinc_N"/>
    <property type="match status" value="1"/>
</dbReference>
<evidence type="ECO:0000256" key="4">
    <source>
        <dbReference type="ARBA" id="ARBA00022833"/>
    </source>
</evidence>
<evidence type="ECO:0000259" key="10">
    <source>
        <dbReference type="Pfam" id="PF00107"/>
    </source>
</evidence>
<dbReference type="PANTHER" id="PTHR43161:SF9">
    <property type="entry name" value="SORBITOL DEHYDROGENASE"/>
    <property type="match status" value="1"/>
</dbReference>
<dbReference type="InterPro" id="IPR002328">
    <property type="entry name" value="ADH_Zn_CS"/>
</dbReference>
<dbReference type="AlphaFoldDB" id="A0A9N9QMT0"/>
<dbReference type="SUPFAM" id="SSF51735">
    <property type="entry name" value="NAD(P)-binding Rossmann-fold domains"/>
    <property type="match status" value="1"/>
</dbReference>
<dbReference type="PANTHER" id="PTHR43161">
    <property type="entry name" value="SORBITOL DEHYDROGENASE"/>
    <property type="match status" value="1"/>
</dbReference>
<keyword evidence="4 9" id="KW-0862">Zinc</keyword>
<evidence type="ECO:0000256" key="8">
    <source>
        <dbReference type="ARBA" id="ARBA00032485"/>
    </source>
</evidence>
<dbReference type="GO" id="GO:0006062">
    <property type="term" value="P:sorbitol catabolic process"/>
    <property type="evidence" value="ECO:0007669"/>
    <property type="project" value="TreeGrafter"/>
</dbReference>
<dbReference type="EMBL" id="OU892284">
    <property type="protein sequence ID" value="CAG9772151.1"/>
    <property type="molecule type" value="Genomic_DNA"/>
</dbReference>
<reference evidence="12" key="1">
    <citation type="submission" date="2022-01" db="EMBL/GenBank/DDBJ databases">
        <authorList>
            <person name="King R."/>
        </authorList>
    </citation>
    <scope>NUCLEOTIDE SEQUENCE</scope>
</reference>
<dbReference type="CDD" id="cd05285">
    <property type="entry name" value="sorbitol_DH"/>
    <property type="match status" value="1"/>
</dbReference>
<organism evidence="12 13">
    <name type="scientific">Ceutorhynchus assimilis</name>
    <name type="common">cabbage seed weevil</name>
    <dbReference type="NCBI Taxonomy" id="467358"/>
    <lineage>
        <taxon>Eukaryota</taxon>
        <taxon>Metazoa</taxon>
        <taxon>Ecdysozoa</taxon>
        <taxon>Arthropoda</taxon>
        <taxon>Hexapoda</taxon>
        <taxon>Insecta</taxon>
        <taxon>Pterygota</taxon>
        <taxon>Neoptera</taxon>
        <taxon>Endopterygota</taxon>
        <taxon>Coleoptera</taxon>
        <taxon>Polyphaga</taxon>
        <taxon>Cucujiformia</taxon>
        <taxon>Curculionidae</taxon>
        <taxon>Ceutorhynchinae</taxon>
        <taxon>Ceutorhynchus</taxon>
    </lineage>
</organism>
<dbReference type="SUPFAM" id="SSF50129">
    <property type="entry name" value="GroES-like"/>
    <property type="match status" value="1"/>
</dbReference>
<keyword evidence="6" id="KW-0520">NAD</keyword>
<accession>A0A9N9QMT0</accession>
<comment type="cofactor">
    <cofactor evidence="1 9">
        <name>Zn(2+)</name>
        <dbReference type="ChEBI" id="CHEBI:29105"/>
    </cofactor>
</comment>
<dbReference type="Proteomes" id="UP001152799">
    <property type="component" value="Chromosome 8"/>
</dbReference>
<dbReference type="PROSITE" id="PS00059">
    <property type="entry name" value="ADH_ZINC"/>
    <property type="match status" value="1"/>
</dbReference>
<evidence type="ECO:0000256" key="1">
    <source>
        <dbReference type="ARBA" id="ARBA00001947"/>
    </source>
</evidence>
<evidence type="ECO:0000313" key="12">
    <source>
        <dbReference type="EMBL" id="CAG9772151.1"/>
    </source>
</evidence>
<evidence type="ECO:0000256" key="7">
    <source>
        <dbReference type="ARBA" id="ARBA00026132"/>
    </source>
</evidence>
<feature type="domain" description="Alcohol dehydrogenase-like N-terminal" evidence="11">
    <location>
        <begin position="90"/>
        <end position="203"/>
    </location>
</feature>
<keyword evidence="3 9" id="KW-0479">Metal-binding</keyword>
<evidence type="ECO:0000256" key="5">
    <source>
        <dbReference type="ARBA" id="ARBA00023002"/>
    </source>
</evidence>
<dbReference type="FunFam" id="3.40.50.720:FF:000068">
    <property type="entry name" value="Sorbitol dehydrogenase"/>
    <property type="match status" value="1"/>
</dbReference>
<gene>
    <name evidence="12" type="ORF">CEUTPL_LOCUS12573</name>
</gene>
<feature type="domain" description="Alcohol dehydrogenase-like C-terminal" evidence="10">
    <location>
        <begin position="243"/>
        <end position="370"/>
    </location>
</feature>
<proteinExistence type="inferred from homology"/>
<sequence length="419" mass="46509">MALKIAQCIAPILQYGRHQLLQVFYPSTENTQKKPISFLAKINEFKNKLVLNRTISERKCCKEPEENLAAVLHGEGDLRLENRPIPKYNANQVLVEVEVCGICDSDVSLFGEGRLGTDFLKKPTIIGHEASGTVWKCGECVKNLKPGDKVAIEPLVPCRMCLLCKLGKYNVCPNLCRRFAPYSDGNLSRYYVHESDFCYKVPKNMDLELAALMEPLSRGVHACKKAKITSGDSVLVLGSGPFGLLTMQAARAYGASSVVVLDIDPFKLSKAMEMGADCTIDCKKLPEQEVVRQIHDLLGNLPNKTFACSCYEKAIRVGILATATCGKIVIAAFGANDQCLPIMDSFHKEMEIICSIGYANDYQTAIDMVTRGKVDPRPVVTHHFKMCDAIKAYELAANENQRQLKIFIHPNPKWQPESC</sequence>
<name>A0A9N9QMT0_9CUCU</name>
<comment type="similarity">
    <text evidence="2 9">Belongs to the zinc-containing alcohol dehydrogenase family.</text>
</comment>
<dbReference type="InterPro" id="IPR036291">
    <property type="entry name" value="NAD(P)-bd_dom_sf"/>
</dbReference>
<dbReference type="Gene3D" id="3.40.50.720">
    <property type="entry name" value="NAD(P)-binding Rossmann-like Domain"/>
    <property type="match status" value="1"/>
</dbReference>
<keyword evidence="5" id="KW-0560">Oxidoreductase</keyword>
<evidence type="ECO:0000256" key="9">
    <source>
        <dbReference type="RuleBase" id="RU361277"/>
    </source>
</evidence>
<dbReference type="InterPro" id="IPR045306">
    <property type="entry name" value="SDH-like"/>
</dbReference>